<evidence type="ECO:0000313" key="2">
    <source>
        <dbReference type="Proteomes" id="UP001482620"/>
    </source>
</evidence>
<organism evidence="1 2">
    <name type="scientific">Ilyodon furcidens</name>
    <name type="common">goldbreast splitfin</name>
    <dbReference type="NCBI Taxonomy" id="33524"/>
    <lineage>
        <taxon>Eukaryota</taxon>
        <taxon>Metazoa</taxon>
        <taxon>Chordata</taxon>
        <taxon>Craniata</taxon>
        <taxon>Vertebrata</taxon>
        <taxon>Euteleostomi</taxon>
        <taxon>Actinopterygii</taxon>
        <taxon>Neopterygii</taxon>
        <taxon>Teleostei</taxon>
        <taxon>Neoteleostei</taxon>
        <taxon>Acanthomorphata</taxon>
        <taxon>Ovalentaria</taxon>
        <taxon>Atherinomorphae</taxon>
        <taxon>Cyprinodontiformes</taxon>
        <taxon>Goodeidae</taxon>
        <taxon>Ilyodon</taxon>
    </lineage>
</organism>
<reference evidence="1 2" key="1">
    <citation type="submission" date="2021-06" db="EMBL/GenBank/DDBJ databases">
        <authorList>
            <person name="Palmer J.M."/>
        </authorList>
    </citation>
    <scope>NUCLEOTIDE SEQUENCE [LARGE SCALE GENOMIC DNA]</scope>
    <source>
        <strain evidence="2">if_2019</strain>
        <tissue evidence="1">Muscle</tissue>
    </source>
</reference>
<dbReference type="EMBL" id="JAHRIQ010049521">
    <property type="protein sequence ID" value="MEQ2237701.1"/>
    <property type="molecule type" value="Genomic_DNA"/>
</dbReference>
<proteinExistence type="predicted"/>
<keyword evidence="2" id="KW-1185">Reference proteome</keyword>
<name>A0ABV0TYY6_9TELE</name>
<comment type="caution">
    <text evidence="1">The sequence shown here is derived from an EMBL/GenBank/DDBJ whole genome shotgun (WGS) entry which is preliminary data.</text>
</comment>
<protein>
    <submittedName>
        <fullName evidence="1">Uncharacterized protein</fullName>
    </submittedName>
</protein>
<sequence>RPSTEGSRGIFLVSCFTRVKFRGVWKLPPRHPSPEPLLCFQLQTQLLNLPVHPPTLPLQPLWIFPEEKETQAKEHNNSPHKTVHILLASSPCGKGLLTPPSLTKISTLEILILPAVPVQPPRTVL</sequence>
<feature type="non-terminal residue" evidence="1">
    <location>
        <position position="1"/>
    </location>
</feature>
<accession>A0ABV0TYY6</accession>
<gene>
    <name evidence="1" type="ORF">ILYODFUR_025748</name>
</gene>
<evidence type="ECO:0000313" key="1">
    <source>
        <dbReference type="EMBL" id="MEQ2237701.1"/>
    </source>
</evidence>
<dbReference type="Proteomes" id="UP001482620">
    <property type="component" value="Unassembled WGS sequence"/>
</dbReference>